<dbReference type="AlphaFoldDB" id="A0A1E3VW93"/>
<accession>A0A1E3VW93</accession>
<evidence type="ECO:0000313" key="2">
    <source>
        <dbReference type="Proteomes" id="UP000094472"/>
    </source>
</evidence>
<proteinExistence type="predicted"/>
<organism evidence="1 2">
    <name type="scientific">Methyloceanibacter superfactus</name>
    <dbReference type="NCBI Taxonomy" id="1774969"/>
    <lineage>
        <taxon>Bacteria</taxon>
        <taxon>Pseudomonadati</taxon>
        <taxon>Pseudomonadota</taxon>
        <taxon>Alphaproteobacteria</taxon>
        <taxon>Hyphomicrobiales</taxon>
        <taxon>Hyphomicrobiaceae</taxon>
        <taxon>Methyloceanibacter</taxon>
    </lineage>
</organism>
<protein>
    <submittedName>
        <fullName evidence="1">Uncharacterized protein</fullName>
    </submittedName>
</protein>
<gene>
    <name evidence="1" type="ORF">AUC69_01400</name>
</gene>
<name>A0A1E3VW93_9HYPH</name>
<sequence>MILAAAAATDIVEDRFTSGVWQGDANYDSDGQFSDCTMTAESKRGVLLGFVISKDFDWGIVIADETKTLEVGSRKAVLLIIDQENPIAAVAKVVDEHGILIPLENSDPMVEALRHGKLLRIVADGTEFTFELTDTRDAIAALAACVTDHQAPSASSSSGARTASRCP</sequence>
<keyword evidence="2" id="KW-1185">Reference proteome</keyword>
<reference evidence="1 2" key="1">
    <citation type="journal article" date="2016" name="Environ. Microbiol.">
        <title>New Methyloceanibacter diversity from North Sea sediments includes methanotroph containing solely the soluble methane monooxygenase.</title>
        <authorList>
            <person name="Vekeman B."/>
            <person name="Kerckhof F.M."/>
            <person name="Cremers G."/>
            <person name="de Vos P."/>
            <person name="Vandamme P."/>
            <person name="Boon N."/>
            <person name="Op den Camp H.J."/>
            <person name="Heylen K."/>
        </authorList>
    </citation>
    <scope>NUCLEOTIDE SEQUENCE [LARGE SCALE GENOMIC DNA]</scope>
    <source>
        <strain evidence="1 2">R-67175</strain>
    </source>
</reference>
<evidence type="ECO:0000313" key="1">
    <source>
        <dbReference type="EMBL" id="ODR97800.1"/>
    </source>
</evidence>
<dbReference type="Proteomes" id="UP000094472">
    <property type="component" value="Unassembled WGS sequence"/>
</dbReference>
<dbReference type="STRING" id="1774969.AUC69_01400"/>
<comment type="caution">
    <text evidence="1">The sequence shown here is derived from an EMBL/GenBank/DDBJ whole genome shotgun (WGS) entry which is preliminary data.</text>
</comment>
<dbReference type="EMBL" id="LPWF01000024">
    <property type="protein sequence ID" value="ODR97800.1"/>
    <property type="molecule type" value="Genomic_DNA"/>
</dbReference>